<dbReference type="PANTHER" id="PTHR48475:SF2">
    <property type="entry name" value="RIBONUCLEASE H"/>
    <property type="match status" value="1"/>
</dbReference>
<name>A0A2N9I5E5_FAGSY</name>
<dbReference type="AlphaFoldDB" id="A0A2N9I5E5"/>
<sequence>MLVSPDGLVLEQAVRLGFSASKNKAEYEALLVGLRSAKRLGADHLQIFCDSQLIANQIFREYQAHDERMSAYLLIIQNLLFGFESTTVEQIGKEHNSYADILAKLATTLESEVQWNISVETLSIPSFQNQELYSVHSTSAKPSWMDPLIDYIKNSKLPEDKKEMSVIKRKSLKYWISAEAPFTDSRIQDHTYFVFTPALSRTSYLRFMKGYVGVIWEGDL</sequence>
<protein>
    <recommendedName>
        <fullName evidence="1">RNase H type-1 domain-containing protein</fullName>
    </recommendedName>
</protein>
<dbReference type="GO" id="GO:0003676">
    <property type="term" value="F:nucleic acid binding"/>
    <property type="evidence" value="ECO:0007669"/>
    <property type="project" value="InterPro"/>
</dbReference>
<dbReference type="InterPro" id="IPR012337">
    <property type="entry name" value="RNaseH-like_sf"/>
</dbReference>
<evidence type="ECO:0000313" key="2">
    <source>
        <dbReference type="EMBL" id="SPD19922.1"/>
    </source>
</evidence>
<reference evidence="2" key="1">
    <citation type="submission" date="2018-02" db="EMBL/GenBank/DDBJ databases">
        <authorList>
            <person name="Cohen D.B."/>
            <person name="Kent A.D."/>
        </authorList>
    </citation>
    <scope>NUCLEOTIDE SEQUENCE</scope>
</reference>
<dbReference type="EMBL" id="OIVN01004906">
    <property type="protein sequence ID" value="SPD19922.1"/>
    <property type="molecule type" value="Genomic_DNA"/>
</dbReference>
<dbReference type="Pfam" id="PF13456">
    <property type="entry name" value="RVT_3"/>
    <property type="match status" value="1"/>
</dbReference>
<dbReference type="GO" id="GO:0004523">
    <property type="term" value="F:RNA-DNA hybrid ribonuclease activity"/>
    <property type="evidence" value="ECO:0007669"/>
    <property type="project" value="InterPro"/>
</dbReference>
<feature type="domain" description="RNase H type-1" evidence="1">
    <location>
        <begin position="11"/>
        <end position="106"/>
    </location>
</feature>
<dbReference type="PANTHER" id="PTHR48475">
    <property type="entry name" value="RIBONUCLEASE H"/>
    <property type="match status" value="1"/>
</dbReference>
<accession>A0A2N9I5E5</accession>
<dbReference type="Gene3D" id="3.30.420.10">
    <property type="entry name" value="Ribonuclease H-like superfamily/Ribonuclease H"/>
    <property type="match status" value="1"/>
</dbReference>
<organism evidence="2">
    <name type="scientific">Fagus sylvatica</name>
    <name type="common">Beechnut</name>
    <dbReference type="NCBI Taxonomy" id="28930"/>
    <lineage>
        <taxon>Eukaryota</taxon>
        <taxon>Viridiplantae</taxon>
        <taxon>Streptophyta</taxon>
        <taxon>Embryophyta</taxon>
        <taxon>Tracheophyta</taxon>
        <taxon>Spermatophyta</taxon>
        <taxon>Magnoliopsida</taxon>
        <taxon>eudicotyledons</taxon>
        <taxon>Gunneridae</taxon>
        <taxon>Pentapetalae</taxon>
        <taxon>rosids</taxon>
        <taxon>fabids</taxon>
        <taxon>Fagales</taxon>
        <taxon>Fagaceae</taxon>
        <taxon>Fagus</taxon>
    </lineage>
</organism>
<dbReference type="InterPro" id="IPR002156">
    <property type="entry name" value="RNaseH_domain"/>
</dbReference>
<dbReference type="CDD" id="cd09279">
    <property type="entry name" value="RNase_HI_like"/>
    <property type="match status" value="1"/>
</dbReference>
<dbReference type="SUPFAM" id="SSF53098">
    <property type="entry name" value="Ribonuclease H-like"/>
    <property type="match status" value="1"/>
</dbReference>
<gene>
    <name evidence="2" type="ORF">FSB_LOCUS47804</name>
</gene>
<evidence type="ECO:0000259" key="1">
    <source>
        <dbReference type="Pfam" id="PF13456"/>
    </source>
</evidence>
<proteinExistence type="predicted"/>
<dbReference type="InterPro" id="IPR036397">
    <property type="entry name" value="RNaseH_sf"/>
</dbReference>